<dbReference type="InterPro" id="IPR002577">
    <property type="entry name" value="HTH_HxlR"/>
</dbReference>
<organism evidence="6 7">
    <name type="scientific">Streptomyces minutiscleroticus</name>
    <dbReference type="NCBI Taxonomy" id="68238"/>
    <lineage>
        <taxon>Bacteria</taxon>
        <taxon>Bacillati</taxon>
        <taxon>Actinomycetota</taxon>
        <taxon>Actinomycetes</taxon>
        <taxon>Kitasatosporales</taxon>
        <taxon>Streptomycetaceae</taxon>
        <taxon>Streptomyces</taxon>
    </lineage>
</organism>
<sequence>MRSSIEEAPDYCAIEFAMEVLGGRWKLAILKQLVPGKRRFGELRRAMPAITQRMLTRQLRELEADGLVTRTVYREVPPRVEYALTDVGHSLDSITEQLDKWGRWYQETVRRPQSPPGPPPGLDQVP</sequence>
<feature type="compositionally biased region" description="Pro residues" evidence="4">
    <location>
        <begin position="113"/>
        <end position="126"/>
    </location>
</feature>
<keyword evidence="7" id="KW-1185">Reference proteome</keyword>
<dbReference type="AlphaFoldDB" id="A0A918U134"/>
<dbReference type="PANTHER" id="PTHR33204">
    <property type="entry name" value="TRANSCRIPTIONAL REGULATOR, MARR FAMILY"/>
    <property type="match status" value="1"/>
</dbReference>
<feature type="domain" description="HTH hxlR-type" evidence="5">
    <location>
        <begin position="12"/>
        <end position="110"/>
    </location>
</feature>
<keyword evidence="3" id="KW-0804">Transcription</keyword>
<evidence type="ECO:0000256" key="2">
    <source>
        <dbReference type="ARBA" id="ARBA00023125"/>
    </source>
</evidence>
<evidence type="ECO:0000256" key="3">
    <source>
        <dbReference type="ARBA" id="ARBA00023163"/>
    </source>
</evidence>
<keyword evidence="2" id="KW-0238">DNA-binding</keyword>
<accession>A0A918U134</accession>
<gene>
    <name evidence="6" type="ORF">GCM10010358_38560</name>
</gene>
<dbReference type="SUPFAM" id="SSF46785">
    <property type="entry name" value="Winged helix' DNA-binding domain"/>
    <property type="match status" value="1"/>
</dbReference>
<dbReference type="Pfam" id="PF01638">
    <property type="entry name" value="HxlR"/>
    <property type="match status" value="1"/>
</dbReference>
<dbReference type="Gene3D" id="1.10.10.10">
    <property type="entry name" value="Winged helix-like DNA-binding domain superfamily/Winged helix DNA-binding domain"/>
    <property type="match status" value="1"/>
</dbReference>
<name>A0A918U134_9ACTN</name>
<protein>
    <recommendedName>
        <fullName evidence="5">HTH hxlR-type domain-containing protein</fullName>
    </recommendedName>
</protein>
<dbReference type="EMBL" id="BMVU01000018">
    <property type="protein sequence ID" value="GGX80629.1"/>
    <property type="molecule type" value="Genomic_DNA"/>
</dbReference>
<proteinExistence type="predicted"/>
<keyword evidence="1" id="KW-0805">Transcription regulation</keyword>
<evidence type="ECO:0000313" key="7">
    <source>
        <dbReference type="Proteomes" id="UP000619244"/>
    </source>
</evidence>
<dbReference type="InterPro" id="IPR036390">
    <property type="entry name" value="WH_DNA-bd_sf"/>
</dbReference>
<evidence type="ECO:0000256" key="4">
    <source>
        <dbReference type="SAM" id="MobiDB-lite"/>
    </source>
</evidence>
<reference evidence="6" key="1">
    <citation type="journal article" date="2014" name="Int. J. Syst. Evol. Microbiol.">
        <title>Complete genome sequence of Corynebacterium casei LMG S-19264T (=DSM 44701T), isolated from a smear-ripened cheese.</title>
        <authorList>
            <consortium name="US DOE Joint Genome Institute (JGI-PGF)"/>
            <person name="Walter F."/>
            <person name="Albersmeier A."/>
            <person name="Kalinowski J."/>
            <person name="Ruckert C."/>
        </authorList>
    </citation>
    <scope>NUCLEOTIDE SEQUENCE</scope>
    <source>
        <strain evidence="6">JCM 4790</strain>
    </source>
</reference>
<dbReference type="GO" id="GO:0003677">
    <property type="term" value="F:DNA binding"/>
    <property type="evidence" value="ECO:0007669"/>
    <property type="project" value="UniProtKB-KW"/>
</dbReference>
<dbReference type="InterPro" id="IPR036388">
    <property type="entry name" value="WH-like_DNA-bd_sf"/>
</dbReference>
<reference evidence="6" key="2">
    <citation type="submission" date="2020-09" db="EMBL/GenBank/DDBJ databases">
        <authorList>
            <person name="Sun Q."/>
            <person name="Ohkuma M."/>
        </authorList>
    </citation>
    <scope>NUCLEOTIDE SEQUENCE</scope>
    <source>
        <strain evidence="6">JCM 4790</strain>
    </source>
</reference>
<evidence type="ECO:0000313" key="6">
    <source>
        <dbReference type="EMBL" id="GGX80629.1"/>
    </source>
</evidence>
<dbReference type="InterPro" id="IPR011991">
    <property type="entry name" value="ArsR-like_HTH"/>
</dbReference>
<dbReference type="RefSeq" id="WP_190191519.1">
    <property type="nucleotide sequence ID" value="NZ_BMVU01000018.1"/>
</dbReference>
<feature type="region of interest" description="Disordered" evidence="4">
    <location>
        <begin position="106"/>
        <end position="126"/>
    </location>
</feature>
<dbReference type="Proteomes" id="UP000619244">
    <property type="component" value="Unassembled WGS sequence"/>
</dbReference>
<evidence type="ECO:0000256" key="1">
    <source>
        <dbReference type="ARBA" id="ARBA00023015"/>
    </source>
</evidence>
<evidence type="ECO:0000259" key="5">
    <source>
        <dbReference type="PROSITE" id="PS51118"/>
    </source>
</evidence>
<dbReference type="PROSITE" id="PS51118">
    <property type="entry name" value="HTH_HXLR"/>
    <property type="match status" value="1"/>
</dbReference>
<comment type="caution">
    <text evidence="6">The sequence shown here is derived from an EMBL/GenBank/DDBJ whole genome shotgun (WGS) entry which is preliminary data.</text>
</comment>
<dbReference type="CDD" id="cd00090">
    <property type="entry name" value="HTH_ARSR"/>
    <property type="match status" value="1"/>
</dbReference>